<organism evidence="8 9">
    <name type="scientific">Piscirickettsia salmonis</name>
    <dbReference type="NCBI Taxonomy" id="1238"/>
    <lineage>
        <taxon>Bacteria</taxon>
        <taxon>Pseudomonadati</taxon>
        <taxon>Pseudomonadota</taxon>
        <taxon>Gammaproteobacteria</taxon>
        <taxon>Thiotrichales</taxon>
        <taxon>Piscirickettsiaceae</taxon>
        <taxon>Piscirickettsia</taxon>
    </lineage>
</organism>
<keyword evidence="4 7" id="KW-1133">Transmembrane helix</keyword>
<protein>
    <recommendedName>
        <fullName evidence="7">Cell division protein FtsB</fullName>
    </recommendedName>
</protein>
<keyword evidence="2 7" id="KW-0132">Cell division</keyword>
<evidence type="ECO:0000256" key="6">
    <source>
        <dbReference type="ARBA" id="ARBA00023306"/>
    </source>
</evidence>
<dbReference type="GO" id="GO:0005886">
    <property type="term" value="C:plasma membrane"/>
    <property type="evidence" value="ECO:0007669"/>
    <property type="project" value="UniProtKB-SubCell"/>
</dbReference>
<dbReference type="EMBL" id="CP038908">
    <property type="protein sequence ID" value="QGO05950.1"/>
    <property type="molecule type" value="Genomic_DNA"/>
</dbReference>
<name>A0A9Q5VCX0_PISSA</name>
<dbReference type="NCBIfam" id="NF002058">
    <property type="entry name" value="PRK00888.1"/>
    <property type="match status" value="1"/>
</dbReference>
<dbReference type="AlphaFoldDB" id="A0A9Q5VCX0"/>
<dbReference type="GeneID" id="66741011"/>
<feature type="topological domain" description="Cytoplasmic" evidence="7">
    <location>
        <begin position="1"/>
        <end position="7"/>
    </location>
</feature>
<proteinExistence type="inferred from homology"/>
<evidence type="ECO:0000256" key="1">
    <source>
        <dbReference type="ARBA" id="ARBA00022475"/>
    </source>
</evidence>
<evidence type="ECO:0000256" key="7">
    <source>
        <dbReference type="HAMAP-Rule" id="MF_00599"/>
    </source>
</evidence>
<evidence type="ECO:0000256" key="4">
    <source>
        <dbReference type="ARBA" id="ARBA00022989"/>
    </source>
</evidence>
<keyword evidence="7" id="KW-0997">Cell inner membrane</keyword>
<keyword evidence="6 7" id="KW-0131">Cell cycle</keyword>
<keyword evidence="5 7" id="KW-0472">Membrane</keyword>
<dbReference type="Pfam" id="PF04977">
    <property type="entry name" value="DivIC"/>
    <property type="match status" value="1"/>
</dbReference>
<keyword evidence="3 7" id="KW-0812">Transmembrane</keyword>
<evidence type="ECO:0000313" key="8">
    <source>
        <dbReference type="EMBL" id="QGO05950.1"/>
    </source>
</evidence>
<comment type="subcellular location">
    <subcellularLocation>
        <location evidence="7">Cell inner membrane</location>
        <topology evidence="7">Single-pass type II membrane protein</topology>
    </subcellularLocation>
    <text evidence="7">Localizes to the division septum.</text>
</comment>
<reference evidence="8 9" key="1">
    <citation type="submission" date="2019-04" db="EMBL/GenBank/DDBJ databases">
        <title>Complete genome sequencing of Piscirickettsia salmonis strain Psal-009.</title>
        <authorList>
            <person name="Schober I."/>
            <person name="Bunk B."/>
            <person name="Sproer C."/>
            <person name="Carril G.P."/>
            <person name="Riedel T."/>
            <person name="Flores-Herrera P.A."/>
            <person name="Nourdin-Galindo G."/>
            <person name="Marshall S.H."/>
            <person name="Overmann J."/>
        </authorList>
    </citation>
    <scope>NUCLEOTIDE SEQUENCE [LARGE SCALE GENOMIC DNA]</scope>
    <source>
        <strain evidence="8 9">Psal-009</strain>
    </source>
</reference>
<dbReference type="InterPro" id="IPR007060">
    <property type="entry name" value="FtsL/DivIC"/>
</dbReference>
<feature type="topological domain" description="Periplasmic" evidence="7">
    <location>
        <begin position="26"/>
        <end position="106"/>
    </location>
</feature>
<dbReference type="PANTHER" id="PTHR37485">
    <property type="entry name" value="CELL DIVISION PROTEIN FTSB"/>
    <property type="match status" value="1"/>
</dbReference>
<evidence type="ECO:0000256" key="2">
    <source>
        <dbReference type="ARBA" id="ARBA00022618"/>
    </source>
</evidence>
<evidence type="ECO:0000256" key="3">
    <source>
        <dbReference type="ARBA" id="ARBA00022692"/>
    </source>
</evidence>
<dbReference type="RefSeq" id="WP_016210105.1">
    <property type="nucleotide sequence ID" value="NZ_CP012413.1"/>
</dbReference>
<evidence type="ECO:0000313" key="9">
    <source>
        <dbReference type="Proteomes" id="UP000422232"/>
    </source>
</evidence>
<dbReference type="InterPro" id="IPR023081">
    <property type="entry name" value="Cell_div_FtsB"/>
</dbReference>
<dbReference type="Proteomes" id="UP000422232">
    <property type="component" value="Chromosome"/>
</dbReference>
<dbReference type="GO" id="GO:0043093">
    <property type="term" value="P:FtsZ-dependent cytokinesis"/>
    <property type="evidence" value="ECO:0007669"/>
    <property type="project" value="UniProtKB-UniRule"/>
</dbReference>
<keyword evidence="9" id="KW-1185">Reference proteome</keyword>
<dbReference type="GO" id="GO:0032153">
    <property type="term" value="C:cell division site"/>
    <property type="evidence" value="ECO:0007669"/>
    <property type="project" value="UniProtKB-UniRule"/>
</dbReference>
<comment type="subunit">
    <text evidence="7">Part of a complex composed of FtsB, FtsL and FtsQ.</text>
</comment>
<evidence type="ECO:0000256" key="5">
    <source>
        <dbReference type="ARBA" id="ARBA00023136"/>
    </source>
</evidence>
<gene>
    <name evidence="7 8" type="primary">ftsB</name>
    <name evidence="8" type="ORF">Psal009_01847</name>
</gene>
<dbReference type="GO" id="GO:0030428">
    <property type="term" value="C:cell septum"/>
    <property type="evidence" value="ECO:0007669"/>
    <property type="project" value="TreeGrafter"/>
</dbReference>
<accession>A0A9Q5VCX0</accession>
<comment type="similarity">
    <text evidence="7">Belongs to the FtsB family.</text>
</comment>
<dbReference type="HAMAP" id="MF_00599">
    <property type="entry name" value="FtsB"/>
    <property type="match status" value="1"/>
</dbReference>
<sequence>MTFKERCFVTFLGVLLLLLQFNLWFGQGSVANLGELNHKIDIQSDKNKTLSHRNEQLEAEIFTLKQGDASIEARARRELGMIKPGEVYYQFIGDQNKADKVNNIDK</sequence>
<keyword evidence="1 7" id="KW-1003">Cell membrane</keyword>
<comment type="function">
    <text evidence="7">Essential cell division protein. May link together the upstream cell division proteins, which are predominantly cytoplasmic, with the downstream cell division proteins, which are predominantly periplasmic.</text>
</comment>
<dbReference type="PANTHER" id="PTHR37485:SF1">
    <property type="entry name" value="CELL DIVISION PROTEIN FTSB"/>
    <property type="match status" value="1"/>
</dbReference>